<proteinExistence type="predicted"/>
<comment type="caution">
    <text evidence="1">The sequence shown here is derived from an EMBL/GenBank/DDBJ whole genome shotgun (WGS) entry which is preliminary data.</text>
</comment>
<reference evidence="1" key="1">
    <citation type="submission" date="2021-01" db="EMBL/GenBank/DDBJ databases">
        <authorList>
            <person name="Lovell J.T."/>
            <person name="Bentley N."/>
            <person name="Bhattarai G."/>
            <person name="Jenkins J.W."/>
            <person name="Sreedasyam A."/>
            <person name="Alarcon Y."/>
            <person name="Bock C."/>
            <person name="Boston L."/>
            <person name="Carlson J."/>
            <person name="Cervantes K."/>
            <person name="Clermont K."/>
            <person name="Krom N."/>
            <person name="Kubenka K."/>
            <person name="Mamidi S."/>
            <person name="Mattison C."/>
            <person name="Monteros M."/>
            <person name="Pisani C."/>
            <person name="Plott C."/>
            <person name="Rajasekar S."/>
            <person name="Rhein H.S."/>
            <person name="Rohla C."/>
            <person name="Song M."/>
            <person name="Hilaire R.S."/>
            <person name="Shu S."/>
            <person name="Wells L."/>
            <person name="Wang X."/>
            <person name="Webber J."/>
            <person name="Heerema R.J."/>
            <person name="Klein P."/>
            <person name="Conner P."/>
            <person name="Grauke L."/>
            <person name="Grimwood J."/>
            <person name="Schmutz J."/>
            <person name="Randall J.J."/>
        </authorList>
    </citation>
    <scope>NUCLEOTIDE SEQUENCE</scope>
    <source>
        <tissue evidence="1">Leaf</tissue>
    </source>
</reference>
<evidence type="ECO:0000313" key="1">
    <source>
        <dbReference type="EMBL" id="KAG6710407.1"/>
    </source>
</evidence>
<organism evidence="1 2">
    <name type="scientific">Carya illinoinensis</name>
    <name type="common">Pecan</name>
    <dbReference type="NCBI Taxonomy" id="32201"/>
    <lineage>
        <taxon>Eukaryota</taxon>
        <taxon>Viridiplantae</taxon>
        <taxon>Streptophyta</taxon>
        <taxon>Embryophyta</taxon>
        <taxon>Tracheophyta</taxon>
        <taxon>Spermatophyta</taxon>
        <taxon>Magnoliopsida</taxon>
        <taxon>eudicotyledons</taxon>
        <taxon>Gunneridae</taxon>
        <taxon>Pentapetalae</taxon>
        <taxon>rosids</taxon>
        <taxon>fabids</taxon>
        <taxon>Fagales</taxon>
        <taxon>Juglandaceae</taxon>
        <taxon>Carya</taxon>
    </lineage>
</organism>
<evidence type="ECO:0000313" key="2">
    <source>
        <dbReference type="Proteomes" id="UP000811246"/>
    </source>
</evidence>
<gene>
    <name evidence="1" type="ORF">I3842_05G001900</name>
</gene>
<dbReference type="AlphaFoldDB" id="A0A922JMF3"/>
<accession>A0A922JMF3</accession>
<dbReference type="EMBL" id="CM031829">
    <property type="protein sequence ID" value="KAG6710408.1"/>
    <property type="molecule type" value="Genomic_DNA"/>
</dbReference>
<dbReference type="EMBL" id="CM031829">
    <property type="protein sequence ID" value="KAG6710407.1"/>
    <property type="molecule type" value="Genomic_DNA"/>
</dbReference>
<protein>
    <submittedName>
        <fullName evidence="1">Uncharacterized protein</fullName>
    </submittedName>
</protein>
<dbReference type="Proteomes" id="UP000811246">
    <property type="component" value="Chromosome 5"/>
</dbReference>
<name>A0A922JMF3_CARIL</name>
<sequence length="176" mass="20316">MDTKSKSVSLTKRGFLHLTNFMRMMKAVKKLKFWSRKKRRKNHVHEPYYPPSTCHCGHSYYSTQPSAPPLPPWLDLEQTCHPIPSPVIHALPDLTFPSQNQLSQQEIVFETTSIMHPVMPAATTSYQQYMAPNPVYGVPLVQTTRRERRAGFFGCVINFGIHLIRCFCPCVRIREV</sequence>